<dbReference type="EMBL" id="QEAQ01000012">
    <property type="protein sequence ID" value="TPX60811.1"/>
    <property type="molecule type" value="Genomic_DNA"/>
</dbReference>
<dbReference type="Proteomes" id="UP000318582">
    <property type="component" value="Unassembled WGS sequence"/>
</dbReference>
<dbReference type="CDD" id="cd08368">
    <property type="entry name" value="LIM"/>
    <property type="match status" value="3"/>
</dbReference>
<dbReference type="PROSITE" id="PS50023">
    <property type="entry name" value="LIM_DOMAIN_2"/>
    <property type="match status" value="2"/>
</dbReference>
<comment type="caution">
    <text evidence="7">The sequence shown here is derived from an EMBL/GenBank/DDBJ whole genome shotgun (WGS) entry which is preliminary data.</text>
</comment>
<evidence type="ECO:0000313" key="7">
    <source>
        <dbReference type="EMBL" id="TPX60811.1"/>
    </source>
</evidence>
<keyword evidence="4 5" id="KW-0440">LIM domain</keyword>
<keyword evidence="2" id="KW-0677">Repeat</keyword>
<dbReference type="Gene3D" id="2.10.110.10">
    <property type="entry name" value="Cysteine Rich Protein"/>
    <property type="match status" value="3"/>
</dbReference>
<dbReference type="STRING" id="109895.A0A507EAQ2"/>
<evidence type="ECO:0000256" key="5">
    <source>
        <dbReference type="PROSITE-ProRule" id="PRU00125"/>
    </source>
</evidence>
<evidence type="ECO:0000256" key="1">
    <source>
        <dbReference type="ARBA" id="ARBA00022723"/>
    </source>
</evidence>
<proteinExistence type="predicted"/>
<name>A0A507EAQ2_9FUNG</name>
<sequence length="234" mass="26562">MAEVDHLDKIMDSLQKDLSMADHHDFQGHCEKCKLPVLNDTGPGISYTVDGIQHAFHRHCFTCAGQCGNAITDGSFFMHDDKPHCKHCYENVLGYCAKCEKGLIGSQIMKAGDNKFHPACFTCIKCNTELQSRYFEKDADLYCRPCYESSFVPTCSACTNKILPDSDSTKITMVEWKDKKFHQKCFACKTCHVPFTDLKALHHKDELYCQDCYFKVIKAMDEANDALKKKTAAR</sequence>
<protein>
    <recommendedName>
        <fullName evidence="6">LIM zinc-binding domain-containing protein</fullName>
    </recommendedName>
</protein>
<feature type="domain" description="LIM zinc-binding" evidence="6">
    <location>
        <begin position="154"/>
        <end position="219"/>
    </location>
</feature>
<dbReference type="SMART" id="SM00132">
    <property type="entry name" value="LIM"/>
    <property type="match status" value="3"/>
</dbReference>
<dbReference type="SUPFAM" id="SSF57716">
    <property type="entry name" value="Glucocorticoid receptor-like (DNA-binding domain)"/>
    <property type="match status" value="3"/>
</dbReference>
<dbReference type="PANTHER" id="PTHR24212:SF8">
    <property type="entry name" value="LIM ZINC FINGER DOMAIN CONTAINING PROTEIN"/>
    <property type="match status" value="1"/>
</dbReference>
<dbReference type="AlphaFoldDB" id="A0A507EAQ2"/>
<evidence type="ECO:0000256" key="2">
    <source>
        <dbReference type="ARBA" id="ARBA00022737"/>
    </source>
</evidence>
<accession>A0A507EAQ2</accession>
<dbReference type="Pfam" id="PF00412">
    <property type="entry name" value="LIM"/>
    <property type="match status" value="3"/>
</dbReference>
<dbReference type="InterPro" id="IPR001781">
    <property type="entry name" value="Znf_LIM"/>
</dbReference>
<reference evidence="7 8" key="1">
    <citation type="journal article" date="2019" name="Sci. Rep.">
        <title>Comparative genomics of chytrid fungi reveal insights into the obligate biotrophic and pathogenic lifestyle of Synchytrium endobioticum.</title>
        <authorList>
            <person name="van de Vossenberg B.T.L.H."/>
            <person name="Warris S."/>
            <person name="Nguyen H.D.T."/>
            <person name="van Gent-Pelzer M.P.E."/>
            <person name="Joly D.L."/>
            <person name="van de Geest H.C."/>
            <person name="Bonants P.J.M."/>
            <person name="Smith D.S."/>
            <person name="Levesque C.A."/>
            <person name="van der Lee T.A.J."/>
        </authorList>
    </citation>
    <scope>NUCLEOTIDE SEQUENCE [LARGE SCALE GENOMIC DNA]</scope>
    <source>
        <strain evidence="7 8">CBS 809.83</strain>
    </source>
</reference>
<dbReference type="PANTHER" id="PTHR24212">
    <property type="entry name" value="ZYXIN/TRIP6"/>
    <property type="match status" value="1"/>
</dbReference>
<organism evidence="7 8">
    <name type="scientific">Powellomyces hirtus</name>
    <dbReference type="NCBI Taxonomy" id="109895"/>
    <lineage>
        <taxon>Eukaryota</taxon>
        <taxon>Fungi</taxon>
        <taxon>Fungi incertae sedis</taxon>
        <taxon>Chytridiomycota</taxon>
        <taxon>Chytridiomycota incertae sedis</taxon>
        <taxon>Chytridiomycetes</taxon>
        <taxon>Spizellomycetales</taxon>
        <taxon>Powellomycetaceae</taxon>
        <taxon>Powellomyces</taxon>
    </lineage>
</organism>
<dbReference type="GO" id="GO:0046872">
    <property type="term" value="F:metal ion binding"/>
    <property type="evidence" value="ECO:0007669"/>
    <property type="project" value="UniProtKB-KW"/>
</dbReference>
<feature type="domain" description="LIM zinc-binding" evidence="6">
    <location>
        <begin position="94"/>
        <end position="153"/>
    </location>
</feature>
<gene>
    <name evidence="7" type="ORF">PhCBS80983_g01561</name>
</gene>
<dbReference type="PROSITE" id="PS00478">
    <property type="entry name" value="LIM_DOMAIN_1"/>
    <property type="match status" value="1"/>
</dbReference>
<evidence type="ECO:0000259" key="6">
    <source>
        <dbReference type="PROSITE" id="PS50023"/>
    </source>
</evidence>
<evidence type="ECO:0000313" key="8">
    <source>
        <dbReference type="Proteomes" id="UP000318582"/>
    </source>
</evidence>
<evidence type="ECO:0000256" key="4">
    <source>
        <dbReference type="ARBA" id="ARBA00023038"/>
    </source>
</evidence>
<evidence type="ECO:0000256" key="3">
    <source>
        <dbReference type="ARBA" id="ARBA00022833"/>
    </source>
</evidence>
<keyword evidence="1 5" id="KW-0479">Metal-binding</keyword>
<keyword evidence="8" id="KW-1185">Reference proteome</keyword>
<keyword evidence="3 5" id="KW-0862">Zinc</keyword>